<evidence type="ECO:0000259" key="6">
    <source>
        <dbReference type="Pfam" id="PF00082"/>
    </source>
</evidence>
<evidence type="ECO:0000256" key="2">
    <source>
        <dbReference type="ARBA" id="ARBA00022801"/>
    </source>
</evidence>
<dbReference type="GO" id="GO:0006508">
    <property type="term" value="P:proteolysis"/>
    <property type="evidence" value="ECO:0007669"/>
    <property type="project" value="UniProtKB-KW"/>
</dbReference>
<proteinExistence type="inferred from homology"/>
<comment type="caution">
    <text evidence="5">Lacks conserved residue(s) required for the propagation of feature annotation.</text>
</comment>
<name>W5MQC9_LEPOC</name>
<dbReference type="GeneTree" id="ENSGT00940000166515"/>
<keyword evidence="4" id="KW-1015">Disulfide bond</keyword>
<keyword evidence="1" id="KW-0645">Protease</keyword>
<dbReference type="OMA" id="ISHNVIC"/>
<dbReference type="SUPFAM" id="SSF52743">
    <property type="entry name" value="Subtilisin-like"/>
    <property type="match status" value="1"/>
</dbReference>
<reference evidence="8" key="1">
    <citation type="submission" date="2011-12" db="EMBL/GenBank/DDBJ databases">
        <title>The Draft Genome of Lepisosteus oculatus.</title>
        <authorList>
            <consortium name="The Broad Institute Genome Assembly &amp; Analysis Group"/>
            <consortium name="Computational R&amp;D Group"/>
            <consortium name="and Sequencing Platform"/>
            <person name="Di Palma F."/>
            <person name="Alfoldi J."/>
            <person name="Johnson J."/>
            <person name="Berlin A."/>
            <person name="Gnerre S."/>
            <person name="Jaffe D."/>
            <person name="MacCallum I."/>
            <person name="Young S."/>
            <person name="Walker B.J."/>
            <person name="Lander E.S."/>
            <person name="Lindblad-Toh K."/>
        </authorList>
    </citation>
    <scope>NUCLEOTIDE SEQUENCE [LARGE SCALE GENOMIC DNA]</scope>
</reference>
<evidence type="ECO:0000256" key="1">
    <source>
        <dbReference type="ARBA" id="ARBA00022670"/>
    </source>
</evidence>
<comment type="similarity">
    <text evidence="5">Belongs to the peptidase S8 family.</text>
</comment>
<accession>W5MQC9</accession>
<dbReference type="Ensembl" id="ENSLOCT00000010603.1">
    <property type="protein sequence ID" value="ENSLOCP00000010588.1"/>
    <property type="gene ID" value="ENSLOCG00000008701.1"/>
</dbReference>
<dbReference type="InParanoid" id="W5MQC9"/>
<dbReference type="Gene3D" id="3.40.50.200">
    <property type="entry name" value="Peptidase S8/S53 domain"/>
    <property type="match status" value="1"/>
</dbReference>
<protein>
    <recommendedName>
        <fullName evidence="6">Peptidase S8/S53 domain-containing protein</fullName>
    </recommendedName>
</protein>
<dbReference type="PANTHER" id="PTHR42884:SF23">
    <property type="entry name" value="FURIN-LIKE PROTEASE 2"/>
    <property type="match status" value="1"/>
</dbReference>
<dbReference type="PROSITE" id="PS51892">
    <property type="entry name" value="SUBTILASE"/>
    <property type="match status" value="1"/>
</dbReference>
<evidence type="ECO:0000256" key="4">
    <source>
        <dbReference type="ARBA" id="ARBA00023157"/>
    </source>
</evidence>
<dbReference type="GO" id="GO:0004252">
    <property type="term" value="F:serine-type endopeptidase activity"/>
    <property type="evidence" value="ECO:0007669"/>
    <property type="project" value="InterPro"/>
</dbReference>
<evidence type="ECO:0000256" key="3">
    <source>
        <dbReference type="ARBA" id="ARBA00022825"/>
    </source>
</evidence>
<feature type="domain" description="Peptidase S8/S53" evidence="6">
    <location>
        <begin position="1"/>
        <end position="123"/>
    </location>
</feature>
<dbReference type="PANTHER" id="PTHR42884">
    <property type="entry name" value="PROPROTEIN CONVERTASE SUBTILISIN/KEXIN-RELATED"/>
    <property type="match status" value="1"/>
</dbReference>
<dbReference type="AlphaFoldDB" id="W5MQC9"/>
<dbReference type="eggNOG" id="KOG3525">
    <property type="taxonomic scope" value="Eukaryota"/>
</dbReference>
<dbReference type="EMBL" id="AHAT01003422">
    <property type="status" value="NOT_ANNOTATED_CDS"/>
    <property type="molecule type" value="Genomic_DNA"/>
</dbReference>
<keyword evidence="3" id="KW-0720">Serine protease</keyword>
<keyword evidence="8" id="KW-1185">Reference proteome</keyword>
<reference evidence="7" key="2">
    <citation type="submission" date="2025-08" db="UniProtKB">
        <authorList>
            <consortium name="Ensembl"/>
        </authorList>
    </citation>
    <scope>IDENTIFICATION</scope>
</reference>
<sequence length="127" mass="13642">HRTKCAGEVEMEAKINFCGVGISHNVICSRIRLLDGPVTAASLIYRNNYIDICSLCWSPKDNSREFDGLGQLNFRALMYGKEKGHGGKGNIFIWASGNGGLANDHCGADGYVNSIYTVATGAVTKLG</sequence>
<dbReference type="EMBL" id="AHAT01003423">
    <property type="status" value="NOT_ANNOTATED_CDS"/>
    <property type="molecule type" value="Genomic_DNA"/>
</dbReference>
<dbReference type="HOGENOM" id="CLU_068978_2_0_1"/>
<evidence type="ECO:0000256" key="5">
    <source>
        <dbReference type="PROSITE-ProRule" id="PRU01240"/>
    </source>
</evidence>
<dbReference type="InterPro" id="IPR036852">
    <property type="entry name" value="Peptidase_S8/S53_dom_sf"/>
</dbReference>
<dbReference type="Proteomes" id="UP000018468">
    <property type="component" value="Linkage group LG17"/>
</dbReference>
<dbReference type="STRING" id="7918.ENSLOCP00000010588"/>
<evidence type="ECO:0000313" key="8">
    <source>
        <dbReference type="Proteomes" id="UP000018468"/>
    </source>
</evidence>
<dbReference type="InterPro" id="IPR000209">
    <property type="entry name" value="Peptidase_S8/S53_dom"/>
</dbReference>
<keyword evidence="2" id="KW-0378">Hydrolase</keyword>
<dbReference type="FunFam" id="3.40.50.200:FF:000095">
    <property type="entry name" value="Uncharacterized protein"/>
    <property type="match status" value="1"/>
</dbReference>
<reference evidence="7" key="3">
    <citation type="submission" date="2025-09" db="UniProtKB">
        <authorList>
            <consortium name="Ensembl"/>
        </authorList>
    </citation>
    <scope>IDENTIFICATION</scope>
</reference>
<organism evidence="7 8">
    <name type="scientific">Lepisosteus oculatus</name>
    <name type="common">Spotted gar</name>
    <dbReference type="NCBI Taxonomy" id="7918"/>
    <lineage>
        <taxon>Eukaryota</taxon>
        <taxon>Metazoa</taxon>
        <taxon>Chordata</taxon>
        <taxon>Craniata</taxon>
        <taxon>Vertebrata</taxon>
        <taxon>Euteleostomi</taxon>
        <taxon>Actinopterygii</taxon>
        <taxon>Neopterygii</taxon>
        <taxon>Holostei</taxon>
        <taxon>Semionotiformes</taxon>
        <taxon>Lepisosteidae</taxon>
        <taxon>Lepisosteus</taxon>
    </lineage>
</organism>
<dbReference type="Pfam" id="PF00082">
    <property type="entry name" value="Peptidase_S8"/>
    <property type="match status" value="1"/>
</dbReference>
<evidence type="ECO:0000313" key="7">
    <source>
        <dbReference type="Ensembl" id="ENSLOCP00000010588.1"/>
    </source>
</evidence>